<keyword evidence="3" id="KW-1185">Reference proteome</keyword>
<dbReference type="InterPro" id="IPR032675">
    <property type="entry name" value="LRR_dom_sf"/>
</dbReference>
<feature type="region of interest" description="Disordered" evidence="1">
    <location>
        <begin position="316"/>
        <end position="365"/>
    </location>
</feature>
<dbReference type="Gene3D" id="3.80.10.10">
    <property type="entry name" value="Ribonuclease Inhibitor"/>
    <property type="match status" value="1"/>
</dbReference>
<evidence type="ECO:0000313" key="3">
    <source>
        <dbReference type="Proteomes" id="UP001352263"/>
    </source>
</evidence>
<feature type="region of interest" description="Disordered" evidence="1">
    <location>
        <begin position="244"/>
        <end position="302"/>
    </location>
</feature>
<dbReference type="Proteomes" id="UP001352263">
    <property type="component" value="Unassembled WGS sequence"/>
</dbReference>
<dbReference type="EMBL" id="JAWIIV010000039">
    <property type="protein sequence ID" value="MEC4722906.1"/>
    <property type="molecule type" value="Genomic_DNA"/>
</dbReference>
<evidence type="ECO:0000313" key="2">
    <source>
        <dbReference type="EMBL" id="MEC4722906.1"/>
    </source>
</evidence>
<feature type="compositionally biased region" description="Low complexity" evidence="1">
    <location>
        <begin position="345"/>
        <end position="356"/>
    </location>
</feature>
<proteinExistence type="predicted"/>
<comment type="caution">
    <text evidence="2">The sequence shown here is derived from an EMBL/GenBank/DDBJ whole genome shotgun (WGS) entry which is preliminary data.</text>
</comment>
<reference evidence="2 3" key="1">
    <citation type="submission" date="2023-10" db="EMBL/GenBank/DDBJ databases">
        <title>Noviherbaspirillum sp. CPCC 100848 genome assembly.</title>
        <authorList>
            <person name="Li X.Y."/>
            <person name="Fang X.M."/>
        </authorList>
    </citation>
    <scope>NUCLEOTIDE SEQUENCE [LARGE SCALE GENOMIC DNA]</scope>
    <source>
        <strain evidence="2 3">CPCC 100848</strain>
    </source>
</reference>
<dbReference type="RefSeq" id="WP_326509532.1">
    <property type="nucleotide sequence ID" value="NZ_JAWIIV010000039.1"/>
</dbReference>
<name>A0ABU6JGW9_9BURK</name>
<organism evidence="2 3">
    <name type="scientific">Noviherbaspirillum album</name>
    <dbReference type="NCBI Taxonomy" id="3080276"/>
    <lineage>
        <taxon>Bacteria</taxon>
        <taxon>Pseudomonadati</taxon>
        <taxon>Pseudomonadota</taxon>
        <taxon>Betaproteobacteria</taxon>
        <taxon>Burkholderiales</taxon>
        <taxon>Oxalobacteraceae</taxon>
        <taxon>Noviherbaspirillum</taxon>
    </lineage>
</organism>
<gene>
    <name evidence="2" type="ORF">RY831_27485</name>
</gene>
<sequence>MEPIVSFFYLQHRHSEERQSCSRPIGRRNEAGTHCDLYCKPAHGNTFVVRVLISRPGSGPTMFKLPPHYSLRLPTILKSEEARQARTRHADNLQLNDWQTTTIPKWGLGFVKTKKSPAQSKLEQVAHYMNAVAHWAQAATDPSENRREAARRITTLLASTRQQTSLSIENLGLTQLPPLPPWIRELNVENNRLASLAIPGAQPKDIRILSRGNPLASPSTAENIGNRDKSIATDAVPAASLAADTVNEGPVAAGGGQRDDATGRSTPLAHDSIEDLPHALSPDGKRSLSRGSSASTIKPGRAGAASAAEVMAGVPGQAHGAGDLAQSPGKDGAMDRATATGSPGGSRSMSRSSPSSDTTIKPKDVRAAGATVQGLGEDEALAYQQDLKDWVDLATQEHKAERIHTAHIILDWIEQGRPDNMLLLPSLDVDERIPVPRGYRLALPDDVGAEGDGPRIEAESLENRR</sequence>
<feature type="compositionally biased region" description="Basic and acidic residues" evidence="1">
    <location>
        <begin position="452"/>
        <end position="465"/>
    </location>
</feature>
<evidence type="ECO:0000256" key="1">
    <source>
        <dbReference type="SAM" id="MobiDB-lite"/>
    </source>
</evidence>
<feature type="region of interest" description="Disordered" evidence="1">
    <location>
        <begin position="444"/>
        <end position="465"/>
    </location>
</feature>
<accession>A0ABU6JGW9</accession>
<evidence type="ECO:0008006" key="4">
    <source>
        <dbReference type="Google" id="ProtNLM"/>
    </source>
</evidence>
<protein>
    <recommendedName>
        <fullName evidence="4">Leucine-rich repeat domain-containing protein</fullName>
    </recommendedName>
</protein>